<evidence type="ECO:0000256" key="1">
    <source>
        <dbReference type="SAM" id="MobiDB-lite"/>
    </source>
</evidence>
<organism evidence="2 3">
    <name type="scientific">Iodidimonas nitroreducens</name>
    <dbReference type="NCBI Taxonomy" id="1236968"/>
    <lineage>
        <taxon>Bacteria</taxon>
        <taxon>Pseudomonadati</taxon>
        <taxon>Pseudomonadota</taxon>
        <taxon>Alphaproteobacteria</taxon>
        <taxon>Iodidimonadales</taxon>
        <taxon>Iodidimonadaceae</taxon>
        <taxon>Iodidimonas</taxon>
    </lineage>
</organism>
<comment type="caution">
    <text evidence="2">The sequence shown here is derived from an EMBL/GenBank/DDBJ whole genome shotgun (WGS) entry which is preliminary data.</text>
</comment>
<feature type="compositionally biased region" description="Basic and acidic residues" evidence="1">
    <location>
        <begin position="1"/>
        <end position="10"/>
    </location>
</feature>
<dbReference type="EMBL" id="BKCN01000006">
    <property type="protein sequence ID" value="GER03932.1"/>
    <property type="molecule type" value="Genomic_DNA"/>
</dbReference>
<gene>
    <name evidence="2" type="ORF">JCM17846_16140</name>
</gene>
<name>A0A5A7N6I2_9PROT</name>
<reference evidence="2 3" key="1">
    <citation type="submission" date="2019-09" db="EMBL/GenBank/DDBJ databases">
        <title>NBRP : Genome information of microbial organism related human and environment.</title>
        <authorList>
            <person name="Hattori M."/>
            <person name="Oshima K."/>
            <person name="Inaba H."/>
            <person name="Suda W."/>
            <person name="Sakamoto M."/>
            <person name="Iino T."/>
            <person name="Kitahara M."/>
            <person name="Oshida Y."/>
            <person name="Iida T."/>
            <person name="Kudo T."/>
            <person name="Itoh T."/>
            <person name="Ohkuma M."/>
        </authorList>
    </citation>
    <scope>NUCLEOTIDE SEQUENCE [LARGE SCALE GENOMIC DNA]</scope>
    <source>
        <strain evidence="2 3">Q-1</strain>
    </source>
</reference>
<accession>A0A5A7N6I2</accession>
<sequence length="50" mass="5808">MPRPKFREETPTEGGGKGGNLFHISRIKHILEKFNLNRLTFRTSPRDMPV</sequence>
<keyword evidence="3" id="KW-1185">Reference proteome</keyword>
<proteinExistence type="predicted"/>
<feature type="region of interest" description="Disordered" evidence="1">
    <location>
        <begin position="1"/>
        <end position="21"/>
    </location>
</feature>
<evidence type="ECO:0000313" key="2">
    <source>
        <dbReference type="EMBL" id="GER03932.1"/>
    </source>
</evidence>
<evidence type="ECO:0000313" key="3">
    <source>
        <dbReference type="Proteomes" id="UP000324996"/>
    </source>
</evidence>
<dbReference type="AlphaFoldDB" id="A0A5A7N6I2"/>
<dbReference type="Proteomes" id="UP000324996">
    <property type="component" value="Unassembled WGS sequence"/>
</dbReference>
<protein>
    <submittedName>
        <fullName evidence="2">Uncharacterized protein</fullName>
    </submittedName>
</protein>